<accession>A0A212JES4</accession>
<dbReference type="GO" id="GO:0005886">
    <property type="term" value="C:plasma membrane"/>
    <property type="evidence" value="ECO:0007669"/>
    <property type="project" value="UniProtKB-SubCell"/>
</dbReference>
<evidence type="ECO:0000256" key="6">
    <source>
        <dbReference type="SAM" id="Phobius"/>
    </source>
</evidence>
<proteinExistence type="predicted"/>
<evidence type="ECO:0000313" key="7">
    <source>
        <dbReference type="EMBL" id="SBV97910.1"/>
    </source>
</evidence>
<dbReference type="PANTHER" id="PTHR40277:SF1">
    <property type="entry name" value="BLL5419 PROTEIN"/>
    <property type="match status" value="1"/>
</dbReference>
<keyword evidence="2" id="KW-1003">Cell membrane</keyword>
<feature type="transmembrane region" description="Helical" evidence="6">
    <location>
        <begin position="140"/>
        <end position="161"/>
    </location>
</feature>
<feature type="transmembrane region" description="Helical" evidence="6">
    <location>
        <begin position="108"/>
        <end position="134"/>
    </location>
</feature>
<dbReference type="Pfam" id="PF03706">
    <property type="entry name" value="LPG_synthase_TM"/>
    <property type="match status" value="1"/>
</dbReference>
<feature type="transmembrane region" description="Helical" evidence="6">
    <location>
        <begin position="38"/>
        <end position="57"/>
    </location>
</feature>
<dbReference type="InterPro" id="IPR022791">
    <property type="entry name" value="L-PG_synthase/AglD"/>
</dbReference>
<evidence type="ECO:0000256" key="1">
    <source>
        <dbReference type="ARBA" id="ARBA00004651"/>
    </source>
</evidence>
<reference evidence="7" key="1">
    <citation type="submission" date="2016-04" db="EMBL/GenBank/DDBJ databases">
        <authorList>
            <person name="Evans L.H."/>
            <person name="Alamgir A."/>
            <person name="Owens N."/>
            <person name="Weber N.D."/>
            <person name="Virtaneva K."/>
            <person name="Barbian K."/>
            <person name="Babar A."/>
            <person name="Rosenke K."/>
        </authorList>
    </citation>
    <scope>NUCLEOTIDE SEQUENCE</scope>
    <source>
        <strain evidence="7">86</strain>
    </source>
</reference>
<dbReference type="PANTHER" id="PTHR40277">
    <property type="entry name" value="BLL5419 PROTEIN"/>
    <property type="match status" value="1"/>
</dbReference>
<dbReference type="NCBIfam" id="TIGR00374">
    <property type="entry name" value="flippase-like domain"/>
    <property type="match status" value="1"/>
</dbReference>
<evidence type="ECO:0000256" key="5">
    <source>
        <dbReference type="ARBA" id="ARBA00023136"/>
    </source>
</evidence>
<evidence type="ECO:0000256" key="4">
    <source>
        <dbReference type="ARBA" id="ARBA00022989"/>
    </source>
</evidence>
<keyword evidence="5 6" id="KW-0472">Membrane</keyword>
<protein>
    <recommendedName>
        <fullName evidence="8">Flippase-like domain-containing protein</fullName>
    </recommendedName>
</protein>
<sequence length="313" mass="33423">MMKRLVGLCVSFGIVAVLWWRVDVRAIAAAARDADPVWLASGLAMVVPLTLVTAWRFGRLADGAVGVGTAIRLVLSASTLNLVMPSKMGDIAKSWVLIRRHGFSTRHALALVGVEKVLDFASLLVWGAGALFWVGIDQPWVLLAALAVVGLLGMLLLLILPVAAARRLLVRISGLLPGRVGHAVAAFLDSWEATVSRFWARPGRALGILGVSVALWGAHLAQFWLFARALDVGVPFVDNMAFATLAILAGLLPLTIAGVGTRDAAIVVFYAPWLAPSQGAVLGMLATMRYVIPAVAGLPFLRDYWPGKIERDI</sequence>
<gene>
    <name evidence="7" type="ORF">KL86APRO_10945</name>
</gene>
<comment type="subcellular location">
    <subcellularLocation>
        <location evidence="1">Cell membrane</location>
        <topology evidence="1">Multi-pass membrane protein</topology>
    </subcellularLocation>
</comment>
<evidence type="ECO:0000256" key="2">
    <source>
        <dbReference type="ARBA" id="ARBA00022475"/>
    </source>
</evidence>
<feature type="transmembrane region" description="Helical" evidence="6">
    <location>
        <begin position="208"/>
        <end position="227"/>
    </location>
</feature>
<organism evidence="7">
    <name type="scientific">uncultured Alphaproteobacteria bacterium</name>
    <dbReference type="NCBI Taxonomy" id="91750"/>
    <lineage>
        <taxon>Bacteria</taxon>
        <taxon>Pseudomonadati</taxon>
        <taxon>Pseudomonadota</taxon>
        <taxon>Alphaproteobacteria</taxon>
        <taxon>environmental samples</taxon>
    </lineage>
</organism>
<keyword evidence="3 6" id="KW-0812">Transmembrane</keyword>
<dbReference type="AlphaFoldDB" id="A0A212JES4"/>
<keyword evidence="4 6" id="KW-1133">Transmembrane helix</keyword>
<feature type="transmembrane region" description="Helical" evidence="6">
    <location>
        <begin position="239"/>
        <end position="260"/>
    </location>
</feature>
<evidence type="ECO:0000256" key="3">
    <source>
        <dbReference type="ARBA" id="ARBA00022692"/>
    </source>
</evidence>
<dbReference type="EMBL" id="FLUO01000001">
    <property type="protein sequence ID" value="SBV97910.1"/>
    <property type="molecule type" value="Genomic_DNA"/>
</dbReference>
<evidence type="ECO:0008006" key="8">
    <source>
        <dbReference type="Google" id="ProtNLM"/>
    </source>
</evidence>
<name>A0A212JES4_9PROT</name>